<accession>G6AYN9</accession>
<protein>
    <submittedName>
        <fullName evidence="1">Uncharacterized protein</fullName>
    </submittedName>
</protein>
<dbReference type="AlphaFoldDB" id="G6AYN9"/>
<proteinExistence type="predicted"/>
<dbReference type="EMBL" id="AFZZ01000157">
    <property type="protein sequence ID" value="EHJ39043.1"/>
    <property type="molecule type" value="Genomic_DNA"/>
</dbReference>
<dbReference type="Proteomes" id="UP000004407">
    <property type="component" value="Unassembled WGS sequence"/>
</dbReference>
<reference evidence="1 2" key="1">
    <citation type="submission" date="2011-08" db="EMBL/GenBank/DDBJ databases">
        <authorList>
            <person name="Weinstock G."/>
            <person name="Sodergren E."/>
            <person name="Clifton S."/>
            <person name="Fulton L."/>
            <person name="Fulton B."/>
            <person name="Courtney L."/>
            <person name="Fronick C."/>
            <person name="Harrison M."/>
            <person name="Strong C."/>
            <person name="Farmer C."/>
            <person name="Delahaunty K."/>
            <person name="Markovic C."/>
            <person name="Hall O."/>
            <person name="Minx P."/>
            <person name="Tomlinson C."/>
            <person name="Mitreva M."/>
            <person name="Hou S."/>
            <person name="Chen J."/>
            <person name="Wollam A."/>
            <person name="Pepin K.H."/>
            <person name="Johnson M."/>
            <person name="Bhonagiri V."/>
            <person name="Zhang X."/>
            <person name="Suruliraj S."/>
            <person name="Warren W."/>
            <person name="Chinwalla A."/>
            <person name="Mardis E.R."/>
            <person name="Wilson R.K."/>
        </authorList>
    </citation>
    <scope>NUCLEOTIDE SEQUENCE [LARGE SCALE GENOMIC DNA]</scope>
    <source>
        <strain evidence="1 2">DSM 18206</strain>
    </source>
</reference>
<comment type="caution">
    <text evidence="1">The sequence shown here is derived from an EMBL/GenBank/DDBJ whole genome shotgun (WGS) entry which is preliminary data.</text>
</comment>
<organism evidence="1 2">
    <name type="scientific">Leyella stercorea DSM 18206</name>
    <dbReference type="NCBI Taxonomy" id="1002367"/>
    <lineage>
        <taxon>Bacteria</taxon>
        <taxon>Pseudomonadati</taxon>
        <taxon>Bacteroidota</taxon>
        <taxon>Bacteroidia</taxon>
        <taxon>Bacteroidales</taxon>
        <taxon>Prevotellaceae</taxon>
        <taxon>Leyella</taxon>
    </lineage>
</organism>
<evidence type="ECO:0000313" key="1">
    <source>
        <dbReference type="EMBL" id="EHJ39043.1"/>
    </source>
</evidence>
<gene>
    <name evidence="1" type="ORF">HMPREF0673_01749</name>
</gene>
<sequence length="42" mass="5037">MAWEDGSRICFSHTTYHYFIPNWGNISKLHHNEERLTVESTQ</sequence>
<evidence type="ECO:0000313" key="2">
    <source>
        <dbReference type="Proteomes" id="UP000004407"/>
    </source>
</evidence>
<name>G6AYN9_9BACT</name>
<dbReference type="HOGENOM" id="CLU_3255974_0_0_10"/>